<dbReference type="Proteomes" id="UP000294933">
    <property type="component" value="Unassembled WGS sequence"/>
</dbReference>
<dbReference type="GO" id="GO:0005975">
    <property type="term" value="P:carbohydrate metabolic process"/>
    <property type="evidence" value="ECO:0007669"/>
    <property type="project" value="InterPro"/>
</dbReference>
<dbReference type="STRING" id="50990.A0A4Y7Q5S0"/>
<dbReference type="GO" id="GO:0016788">
    <property type="term" value="F:hydrolase activity, acting on ester bonds"/>
    <property type="evidence" value="ECO:0007669"/>
    <property type="project" value="InterPro"/>
</dbReference>
<evidence type="ECO:0000313" key="4">
    <source>
        <dbReference type="EMBL" id="TDL22924.1"/>
    </source>
</evidence>
<feature type="chain" id="PRO_5021462274" description="CBM1 domain-containing protein" evidence="2">
    <location>
        <begin position="18"/>
        <end position="350"/>
    </location>
</feature>
<dbReference type="OrthoDB" id="1600564at2759"/>
<dbReference type="CDD" id="cd01846">
    <property type="entry name" value="fatty_acyltransferase_like"/>
    <property type="match status" value="1"/>
</dbReference>
<dbReference type="EMBL" id="ML170172">
    <property type="protein sequence ID" value="TDL22924.1"/>
    <property type="molecule type" value="Genomic_DNA"/>
</dbReference>
<keyword evidence="1 2" id="KW-0732">Signal</keyword>
<dbReference type="SUPFAM" id="SSF57180">
    <property type="entry name" value="Cellulose-binding domain"/>
    <property type="match status" value="1"/>
</dbReference>
<dbReference type="InterPro" id="IPR050592">
    <property type="entry name" value="GDSL_lipolytic_enzyme"/>
</dbReference>
<dbReference type="GO" id="GO:0005576">
    <property type="term" value="C:extracellular region"/>
    <property type="evidence" value="ECO:0007669"/>
    <property type="project" value="InterPro"/>
</dbReference>
<dbReference type="PROSITE" id="PS51164">
    <property type="entry name" value="CBM1_2"/>
    <property type="match status" value="1"/>
</dbReference>
<gene>
    <name evidence="4" type="ORF">BD410DRAFT_722017</name>
</gene>
<feature type="signal peptide" evidence="2">
    <location>
        <begin position="1"/>
        <end position="17"/>
    </location>
</feature>
<dbReference type="PROSITE" id="PS00562">
    <property type="entry name" value="CBM1_1"/>
    <property type="match status" value="1"/>
</dbReference>
<dbReference type="PANTHER" id="PTHR45642:SF139">
    <property type="entry name" value="SGNH HYDROLASE-TYPE ESTERASE DOMAIN-CONTAINING PROTEIN"/>
    <property type="match status" value="1"/>
</dbReference>
<evidence type="ECO:0000259" key="3">
    <source>
        <dbReference type="PROSITE" id="PS51164"/>
    </source>
</evidence>
<dbReference type="SUPFAM" id="SSF52266">
    <property type="entry name" value="SGNH hydrolase"/>
    <property type="match status" value="1"/>
</dbReference>
<dbReference type="Pfam" id="PF00734">
    <property type="entry name" value="CBM_1"/>
    <property type="match status" value="1"/>
</dbReference>
<keyword evidence="5" id="KW-1185">Reference proteome</keyword>
<sequence length="350" mass="36516">MLLEISLVLSLLSSTYAQQSAYGQCGGMGWTGQTTCVSGYVCTFSNAWYSQCIPGTTSGGGSGGGSTGGGSTPPPPSSKANYWFHFGDSYSQTGFVTTGTLPAVGNPLGNPPYPGFTATGGPNWIDVMTTVANKSLILTYNYAYGGATLDRSIVPPSSSSILTVTDQVNEFLNGAAKKPSTSPWTSANAMFSIWIGINDLGITFGQGGDRSAFSDTLLTAYFGLVSKLVSCQCARNFLFITVPPVDRSPLMLAQSASSQALEKSVINTFNSKLMAKASAFQSANSGSKTFVWDANSVFNTILNNPTAYGFSDATSFGGAKSFWGNNYHPGSVAQTIFGKDVGALLSGTIF</sequence>
<dbReference type="InterPro" id="IPR035971">
    <property type="entry name" value="CBD_sf"/>
</dbReference>
<dbReference type="InterPro" id="IPR000254">
    <property type="entry name" value="CBD"/>
</dbReference>
<reference evidence="4 5" key="1">
    <citation type="submission" date="2018-06" db="EMBL/GenBank/DDBJ databases">
        <title>A transcriptomic atlas of mushroom development highlights an independent origin of complex multicellularity.</title>
        <authorList>
            <consortium name="DOE Joint Genome Institute"/>
            <person name="Krizsan K."/>
            <person name="Almasi E."/>
            <person name="Merenyi Z."/>
            <person name="Sahu N."/>
            <person name="Viragh M."/>
            <person name="Koszo T."/>
            <person name="Mondo S."/>
            <person name="Kiss B."/>
            <person name="Balint B."/>
            <person name="Kues U."/>
            <person name="Barry K."/>
            <person name="Hegedus J.C."/>
            <person name="Henrissat B."/>
            <person name="Johnson J."/>
            <person name="Lipzen A."/>
            <person name="Ohm R."/>
            <person name="Nagy I."/>
            <person name="Pangilinan J."/>
            <person name="Yan J."/>
            <person name="Xiong Y."/>
            <person name="Grigoriev I.V."/>
            <person name="Hibbett D.S."/>
            <person name="Nagy L.G."/>
        </authorList>
    </citation>
    <scope>NUCLEOTIDE SEQUENCE [LARGE SCALE GENOMIC DNA]</scope>
    <source>
        <strain evidence="4 5">SZMC22713</strain>
    </source>
</reference>
<dbReference type="InterPro" id="IPR036514">
    <property type="entry name" value="SGNH_hydro_sf"/>
</dbReference>
<evidence type="ECO:0000256" key="2">
    <source>
        <dbReference type="SAM" id="SignalP"/>
    </source>
</evidence>
<dbReference type="VEuPathDB" id="FungiDB:BD410DRAFT_722017"/>
<protein>
    <recommendedName>
        <fullName evidence="3">CBM1 domain-containing protein</fullName>
    </recommendedName>
</protein>
<dbReference type="InterPro" id="IPR001087">
    <property type="entry name" value="GDSL"/>
</dbReference>
<dbReference type="GO" id="GO:0030248">
    <property type="term" value="F:cellulose binding"/>
    <property type="evidence" value="ECO:0007669"/>
    <property type="project" value="InterPro"/>
</dbReference>
<organism evidence="4 5">
    <name type="scientific">Rickenella mellea</name>
    <dbReference type="NCBI Taxonomy" id="50990"/>
    <lineage>
        <taxon>Eukaryota</taxon>
        <taxon>Fungi</taxon>
        <taxon>Dikarya</taxon>
        <taxon>Basidiomycota</taxon>
        <taxon>Agaricomycotina</taxon>
        <taxon>Agaricomycetes</taxon>
        <taxon>Hymenochaetales</taxon>
        <taxon>Rickenellaceae</taxon>
        <taxon>Rickenella</taxon>
    </lineage>
</organism>
<evidence type="ECO:0000256" key="1">
    <source>
        <dbReference type="ARBA" id="ARBA00022729"/>
    </source>
</evidence>
<name>A0A4Y7Q5S0_9AGAM</name>
<accession>A0A4Y7Q5S0</accession>
<dbReference type="AlphaFoldDB" id="A0A4Y7Q5S0"/>
<feature type="domain" description="CBM1" evidence="3">
    <location>
        <begin position="17"/>
        <end position="53"/>
    </location>
</feature>
<dbReference type="SMART" id="SM00236">
    <property type="entry name" value="fCBD"/>
    <property type="match status" value="1"/>
</dbReference>
<proteinExistence type="predicted"/>
<dbReference type="PANTHER" id="PTHR45642">
    <property type="entry name" value="GDSL ESTERASE/LIPASE EXL3"/>
    <property type="match status" value="1"/>
</dbReference>
<dbReference type="Pfam" id="PF00657">
    <property type="entry name" value="Lipase_GDSL"/>
    <property type="match status" value="1"/>
</dbReference>
<evidence type="ECO:0000313" key="5">
    <source>
        <dbReference type="Proteomes" id="UP000294933"/>
    </source>
</evidence>
<dbReference type="Gene3D" id="3.40.50.1110">
    <property type="entry name" value="SGNH hydrolase"/>
    <property type="match status" value="1"/>
</dbReference>